<evidence type="ECO:0008006" key="3">
    <source>
        <dbReference type="Google" id="ProtNLM"/>
    </source>
</evidence>
<protein>
    <recommendedName>
        <fullName evidence="3">AbiEi antitoxin C-terminal domain-containing protein</fullName>
    </recommendedName>
</protein>
<evidence type="ECO:0000313" key="1">
    <source>
        <dbReference type="EMBL" id="OHA61616.1"/>
    </source>
</evidence>
<dbReference type="AlphaFoldDB" id="A0A1G2QM64"/>
<evidence type="ECO:0000313" key="2">
    <source>
        <dbReference type="Proteomes" id="UP000177140"/>
    </source>
</evidence>
<accession>A0A1G2QM64</accession>
<proteinExistence type="predicted"/>
<sequence length="206" mass="24402">MQYLDLKNQLKDFPVFSIKDIEKVDLSFHKQRLSEWQKKGYVKKIRQGFYIFSDLQLNEKILFTVANRIYEPSYISLEMALSIYGIIPEAVYGVTSVTSQITKNIKTPVGDFFYHHVRPELMFGYELREHNGHYYQIAELEKAVLDYLYLNSKINDNESLAGMRFNVSELKEKLNIEKFNKYLEAFYNKSLARRVKKLLTYINNHA</sequence>
<dbReference type="EMBL" id="MHTM01000032">
    <property type="protein sequence ID" value="OHA61616.1"/>
    <property type="molecule type" value="Genomic_DNA"/>
</dbReference>
<dbReference type="Proteomes" id="UP000177140">
    <property type="component" value="Unassembled WGS sequence"/>
</dbReference>
<reference evidence="1 2" key="1">
    <citation type="journal article" date="2016" name="Nat. Commun.">
        <title>Thousands of microbial genomes shed light on interconnected biogeochemical processes in an aquifer system.</title>
        <authorList>
            <person name="Anantharaman K."/>
            <person name="Brown C.T."/>
            <person name="Hug L.A."/>
            <person name="Sharon I."/>
            <person name="Castelle C.J."/>
            <person name="Probst A.J."/>
            <person name="Thomas B.C."/>
            <person name="Singh A."/>
            <person name="Wilkins M.J."/>
            <person name="Karaoz U."/>
            <person name="Brodie E.L."/>
            <person name="Williams K.H."/>
            <person name="Hubbard S.S."/>
            <person name="Banfield J.F."/>
        </authorList>
    </citation>
    <scope>NUCLEOTIDE SEQUENCE [LARGE SCALE GENOMIC DNA]</scope>
</reference>
<gene>
    <name evidence="1" type="ORF">A2556_00775</name>
</gene>
<name>A0A1G2QM64_9BACT</name>
<comment type="caution">
    <text evidence="1">The sequence shown here is derived from an EMBL/GenBank/DDBJ whole genome shotgun (WGS) entry which is preliminary data.</text>
</comment>
<organism evidence="1 2">
    <name type="scientific">Candidatus Vogelbacteria bacterium RIFOXYD2_FULL_44_9</name>
    <dbReference type="NCBI Taxonomy" id="1802441"/>
    <lineage>
        <taxon>Bacteria</taxon>
        <taxon>Candidatus Vogeliibacteriota</taxon>
    </lineage>
</organism>